<dbReference type="AlphaFoldDB" id="A0A443RZ01"/>
<evidence type="ECO:0000313" key="3">
    <source>
        <dbReference type="Proteomes" id="UP000288716"/>
    </source>
</evidence>
<dbReference type="SUPFAM" id="SSF55021">
    <property type="entry name" value="ACT-like"/>
    <property type="match status" value="1"/>
</dbReference>
<accession>A0A443RZ01</accession>
<feature type="non-terminal residue" evidence="2">
    <location>
        <position position="1"/>
    </location>
</feature>
<evidence type="ECO:0000256" key="1">
    <source>
        <dbReference type="SAM" id="MobiDB-lite"/>
    </source>
</evidence>
<dbReference type="EMBL" id="NCKV01017210">
    <property type="protein sequence ID" value="RWS20497.1"/>
    <property type="molecule type" value="Genomic_DNA"/>
</dbReference>
<reference evidence="2 3" key="1">
    <citation type="journal article" date="2018" name="Gigascience">
        <title>Genomes of trombidid mites reveal novel predicted allergens and laterally-transferred genes associated with secondary metabolism.</title>
        <authorList>
            <person name="Dong X."/>
            <person name="Chaisiri K."/>
            <person name="Xia D."/>
            <person name="Armstrong S.D."/>
            <person name="Fang Y."/>
            <person name="Donnelly M.J."/>
            <person name="Kadowaki T."/>
            <person name="McGarry J.W."/>
            <person name="Darby A.C."/>
            <person name="Makepeace B.L."/>
        </authorList>
    </citation>
    <scope>NUCLEOTIDE SEQUENCE [LARGE SCALE GENOMIC DNA]</scope>
    <source>
        <strain evidence="2">UoL-UT</strain>
    </source>
</reference>
<protein>
    <submittedName>
        <fullName evidence="2">Tryptophan 5-hydroxylase 1-like protein</fullName>
    </submittedName>
</protein>
<comment type="caution">
    <text evidence="2">The sequence shown here is derived from an EMBL/GenBank/DDBJ whole genome shotgun (WGS) entry which is preliminary data.</text>
</comment>
<dbReference type="InterPro" id="IPR045865">
    <property type="entry name" value="ACT-like_dom_sf"/>
</dbReference>
<gene>
    <name evidence="2" type="ORF">B4U80_05201</name>
</gene>
<dbReference type="STRING" id="299467.A0A443RZ01"/>
<proteinExistence type="predicted"/>
<dbReference type="OrthoDB" id="983542at2759"/>
<organism evidence="2 3">
    <name type="scientific">Leptotrombidium deliense</name>
    <dbReference type="NCBI Taxonomy" id="299467"/>
    <lineage>
        <taxon>Eukaryota</taxon>
        <taxon>Metazoa</taxon>
        <taxon>Ecdysozoa</taxon>
        <taxon>Arthropoda</taxon>
        <taxon>Chelicerata</taxon>
        <taxon>Arachnida</taxon>
        <taxon>Acari</taxon>
        <taxon>Acariformes</taxon>
        <taxon>Trombidiformes</taxon>
        <taxon>Prostigmata</taxon>
        <taxon>Anystina</taxon>
        <taxon>Parasitengona</taxon>
        <taxon>Trombiculoidea</taxon>
        <taxon>Trombiculidae</taxon>
        <taxon>Leptotrombidium</taxon>
    </lineage>
</organism>
<dbReference type="VEuPathDB" id="VectorBase:LDEU011543"/>
<evidence type="ECO:0000313" key="2">
    <source>
        <dbReference type="EMBL" id="RWS20497.1"/>
    </source>
</evidence>
<dbReference type="Proteomes" id="UP000288716">
    <property type="component" value="Unassembled WGS sequence"/>
</dbReference>
<name>A0A443RZ01_9ACAR</name>
<feature type="region of interest" description="Disordered" evidence="1">
    <location>
        <begin position="57"/>
        <end position="84"/>
    </location>
</feature>
<keyword evidence="3" id="KW-1185">Reference proteome</keyword>
<sequence>DQELGVNVHHIESRKSRTRDSEFEIYVDIDCDDKNKMSLLLHHLRHEVDGCTMEEYERSKHKKKDDEKRGPNLLLPQPSVDIGV</sequence>
<dbReference type="Gene3D" id="3.30.70.260">
    <property type="match status" value="1"/>
</dbReference>